<dbReference type="Pfam" id="PF13020">
    <property type="entry name" value="NOV_C"/>
    <property type="match status" value="1"/>
</dbReference>
<evidence type="ECO:0000313" key="4">
    <source>
        <dbReference type="Proteomes" id="UP000277582"/>
    </source>
</evidence>
<evidence type="ECO:0000313" key="3">
    <source>
        <dbReference type="EMBL" id="RSN77723.1"/>
    </source>
</evidence>
<dbReference type="OrthoDB" id="350272at2157"/>
<dbReference type="PANTHER" id="PTHR32387:SF0">
    <property type="entry name" value="PROTEIN NO VEIN"/>
    <property type="match status" value="1"/>
</dbReference>
<dbReference type="SUPFAM" id="SSF55874">
    <property type="entry name" value="ATPase domain of HSP90 chaperone/DNA topoisomerase II/histidine kinase"/>
    <property type="match status" value="1"/>
</dbReference>
<dbReference type="Pfam" id="PF25794">
    <property type="entry name" value="SACS"/>
    <property type="match status" value="1"/>
</dbReference>
<feature type="domain" description="Sacsin/Nov" evidence="2">
    <location>
        <begin position="57"/>
        <end position="139"/>
    </location>
</feature>
<proteinExistence type="predicted"/>
<dbReference type="EMBL" id="RCOS01000029">
    <property type="protein sequence ID" value="RSN77723.1"/>
    <property type="molecule type" value="Genomic_DNA"/>
</dbReference>
<organism evidence="3 4">
    <name type="scientific">Candidatus Methanodesulfokora washburnensis</name>
    <dbReference type="NCBI Taxonomy" id="2478471"/>
    <lineage>
        <taxon>Archaea</taxon>
        <taxon>Thermoproteota</taxon>
        <taxon>Candidatus Korarchaeia</taxon>
        <taxon>Candidatus Korarchaeia incertae sedis</taxon>
        <taxon>Candidatus Methanodesulfokora</taxon>
    </lineage>
</organism>
<name>A0A429GVE7_9CREN</name>
<dbReference type="InterPro" id="IPR024975">
    <property type="entry name" value="NOV_C"/>
</dbReference>
<reference evidence="3 4" key="1">
    <citation type="submission" date="2018-10" db="EMBL/GenBank/DDBJ databases">
        <title>Co-occurring genomic capacity for anaerobic methane metabolism and dissimilatory sulfite reduction discovered in the Korarchaeota.</title>
        <authorList>
            <person name="Mckay L.J."/>
            <person name="Dlakic M."/>
            <person name="Fields M.W."/>
            <person name="Delmont T.O."/>
            <person name="Eren A.M."/>
            <person name="Jay Z.J."/>
            <person name="Klingelsmith K.B."/>
            <person name="Rusch D.B."/>
            <person name="Inskeep W.P."/>
        </authorList>
    </citation>
    <scope>NUCLEOTIDE SEQUENCE [LARGE SCALE GENOMIC DNA]</scope>
    <source>
        <strain evidence="3 4">MDKW</strain>
    </source>
</reference>
<dbReference type="Proteomes" id="UP000277582">
    <property type="component" value="Unassembled WGS sequence"/>
</dbReference>
<dbReference type="InterPro" id="IPR052957">
    <property type="entry name" value="Auxin_embryo_med"/>
</dbReference>
<dbReference type="InterPro" id="IPR036890">
    <property type="entry name" value="HATPase_C_sf"/>
</dbReference>
<evidence type="ECO:0000259" key="1">
    <source>
        <dbReference type="Pfam" id="PF13020"/>
    </source>
</evidence>
<evidence type="ECO:0000259" key="2">
    <source>
        <dbReference type="Pfam" id="PF25794"/>
    </source>
</evidence>
<keyword evidence="4" id="KW-1185">Reference proteome</keyword>
<protein>
    <submittedName>
        <fullName evidence="3">DUF3883 domain-containing protein</fullName>
    </submittedName>
</protein>
<dbReference type="RefSeq" id="WP_125670430.1">
    <property type="nucleotide sequence ID" value="NZ_RCOS01000029.1"/>
</dbReference>
<dbReference type="AlphaFoldDB" id="A0A429GVE7"/>
<accession>A0A429GVE7</accession>
<sequence>MSKKLIAMRNKVDTISEEEAYNHITEIQKSYTAGKNRVLDSLAGAMWIVEKMFARTGHFILEFIQNAEDAKATKVKVILQKGLVKILNNGAPFSRDDVEAICSVGKSHKDPKEHIGYLGVGFKAIFLVSSNPHIYSKPYRFKFDKSHWPDPRTVPWQITPIWLEKVPEECKEWNVVFHIPVDEAGYERIKEELQRLAPTTLLFLHNITEIELEFEDKKKIFRRKEKKEGIYTLEVMENGSKTVTSWVVFRNIIKVPDNIKEDRFTKEWNRGEVEKREIAVAFKLDDKGDLAPTTGTIKFGVFSYVPLREEEIGIPFLIHADFLVAPGREMVQREAPWNLWMLDEITKFIINNVISSFKAHDTWKYSYTNVLYSIVHHSPFDTHLANPINNEIKNGNHAVTLKGDFARISEVVEVSQTVLDLVGSDFIEKVTNKKVLHPKAKLHPSLEKRKTIDIRNLKEYLYDIESIKTAFGDRWKEVFRDYLKTLASDWFRYAQSTRESEKYQREFRMATCLIDEEGNICEPGDIYIATSEVEEKAKKLFPGKFKFLDPLLREDIIINFLKEIKVEELSEEKLEGIIKKEQFPSLLKELKDSSKDDQTKIKIVKIIKDFWKEGIVNSEDITKEGFLIRTKNGRWLEPQKVLLSAEYEPENNVERLVMNNLLDFELEFVDPIFIENESPEEKSAWKRFLEELKVGSKVDENRLVERVGILTSVKYEKEECKVENIRVLTESERGKGYDIESRMPDGSPKYIEVKASKGLWSINLTKNEYKFILDNPNNSFIYIVAFALKDPELYIMRGASLRDATISSITLAENEWMRICEKVWKPLLRSS</sequence>
<dbReference type="Gene3D" id="3.30.565.10">
    <property type="entry name" value="Histidine kinase-like ATPase, C-terminal domain"/>
    <property type="match status" value="1"/>
</dbReference>
<dbReference type="NCBIfam" id="NF047352">
    <property type="entry name" value="P_loop_sacsin"/>
    <property type="match status" value="1"/>
</dbReference>
<feature type="domain" description="Protein NO VEIN C-terminal" evidence="1">
    <location>
        <begin position="708"/>
        <end position="795"/>
    </location>
</feature>
<comment type="caution">
    <text evidence="3">The sequence shown here is derived from an EMBL/GenBank/DDBJ whole genome shotgun (WGS) entry which is preliminary data.</text>
</comment>
<dbReference type="PANTHER" id="PTHR32387">
    <property type="entry name" value="WU:FJ29H11"/>
    <property type="match status" value="1"/>
</dbReference>
<gene>
    <name evidence="3" type="ORF">D6D85_02185</name>
</gene>
<dbReference type="InterPro" id="IPR058210">
    <property type="entry name" value="SACS/Nov_dom"/>
</dbReference>